<gene>
    <name evidence="1" type="ORF">LCGC14_1822420</name>
</gene>
<comment type="caution">
    <text evidence="1">The sequence shown here is derived from an EMBL/GenBank/DDBJ whole genome shotgun (WGS) entry which is preliminary data.</text>
</comment>
<dbReference type="AlphaFoldDB" id="A0A0F9GII0"/>
<proteinExistence type="predicted"/>
<evidence type="ECO:0000313" key="1">
    <source>
        <dbReference type="EMBL" id="KKL98639.1"/>
    </source>
</evidence>
<reference evidence="1" key="1">
    <citation type="journal article" date="2015" name="Nature">
        <title>Complex archaea that bridge the gap between prokaryotes and eukaryotes.</title>
        <authorList>
            <person name="Spang A."/>
            <person name="Saw J.H."/>
            <person name="Jorgensen S.L."/>
            <person name="Zaremba-Niedzwiedzka K."/>
            <person name="Martijn J."/>
            <person name="Lind A.E."/>
            <person name="van Eijk R."/>
            <person name="Schleper C."/>
            <person name="Guy L."/>
            <person name="Ettema T.J."/>
        </authorList>
    </citation>
    <scope>NUCLEOTIDE SEQUENCE</scope>
</reference>
<sequence>MAEEITLILGNIEAFNKAVHCGVPQVSPMTIITKDHALQSGKSGAVIAFKVEFGGLILDVQATTTVLNLLNALSALRGRYDDTGRLLTHHTSDGSENEF</sequence>
<organism evidence="1">
    <name type="scientific">marine sediment metagenome</name>
    <dbReference type="NCBI Taxonomy" id="412755"/>
    <lineage>
        <taxon>unclassified sequences</taxon>
        <taxon>metagenomes</taxon>
        <taxon>ecological metagenomes</taxon>
    </lineage>
</organism>
<dbReference type="EMBL" id="LAZR01017867">
    <property type="protein sequence ID" value="KKL98639.1"/>
    <property type="molecule type" value="Genomic_DNA"/>
</dbReference>
<name>A0A0F9GII0_9ZZZZ</name>
<accession>A0A0F9GII0</accession>
<protein>
    <submittedName>
        <fullName evidence="1">Uncharacterized protein</fullName>
    </submittedName>
</protein>